<dbReference type="SUPFAM" id="SSF144091">
    <property type="entry name" value="Rhomboid-like"/>
    <property type="match status" value="1"/>
</dbReference>
<organism evidence="10 11">
    <name type="scientific">Pseudidiomarina woesei</name>
    <dbReference type="NCBI Taxonomy" id="1381080"/>
    <lineage>
        <taxon>Bacteria</taxon>
        <taxon>Pseudomonadati</taxon>
        <taxon>Pseudomonadota</taxon>
        <taxon>Gammaproteobacteria</taxon>
        <taxon>Alteromonadales</taxon>
        <taxon>Idiomarinaceae</taxon>
        <taxon>Pseudidiomarina</taxon>
    </lineage>
</organism>
<dbReference type="GO" id="GO:0016020">
    <property type="term" value="C:membrane"/>
    <property type="evidence" value="ECO:0007669"/>
    <property type="project" value="UniProtKB-SubCell"/>
</dbReference>
<evidence type="ECO:0000313" key="11">
    <source>
        <dbReference type="Proteomes" id="UP000182598"/>
    </source>
</evidence>
<dbReference type="Gene3D" id="1.20.1540.10">
    <property type="entry name" value="Rhomboid-like"/>
    <property type="match status" value="1"/>
</dbReference>
<evidence type="ECO:0000256" key="7">
    <source>
        <dbReference type="ARBA" id="ARBA00023136"/>
    </source>
</evidence>
<sequence>MTKKQSVLAPLVLSALLLSFYYLLMPWHELLLLDYRAVAQGSWWQPLSSQFMHHDQPHLWYNIAGLWMGWMLFPDQFRHNQDWWPVLPIVVAVSAGQYFLAPPNVIYAGFSGTLYGLFAWAALKDSLLLPQSPKHWISVIVLAGILLKTLLDFVLPGFADGIAIYAHLSGVICGMFLVFLGCAHGKFHVQSGA</sequence>
<dbReference type="OrthoDB" id="196054at2"/>
<feature type="domain" description="Peptidase S54 rhomboid" evidence="9">
    <location>
        <begin position="41"/>
        <end position="182"/>
    </location>
</feature>
<feature type="transmembrane region" description="Helical" evidence="8">
    <location>
        <begin position="106"/>
        <end position="123"/>
    </location>
</feature>
<evidence type="ECO:0000256" key="3">
    <source>
        <dbReference type="ARBA" id="ARBA00022670"/>
    </source>
</evidence>
<feature type="transmembrane region" description="Helical" evidence="8">
    <location>
        <begin position="58"/>
        <end position="74"/>
    </location>
</feature>
<dbReference type="PANTHER" id="PTHR43066:SF1">
    <property type="entry name" value="RHOMBOID PROTEIN 2"/>
    <property type="match status" value="1"/>
</dbReference>
<dbReference type="GO" id="GO:0004252">
    <property type="term" value="F:serine-type endopeptidase activity"/>
    <property type="evidence" value="ECO:0007669"/>
    <property type="project" value="InterPro"/>
</dbReference>
<dbReference type="Pfam" id="PF01694">
    <property type="entry name" value="Rhomboid"/>
    <property type="match status" value="1"/>
</dbReference>
<gene>
    <name evidence="10" type="ORF">Ga0061064_1582</name>
</gene>
<dbReference type="RefSeq" id="WP_055439241.1">
    <property type="nucleotide sequence ID" value="NZ_CYHB01000004.1"/>
</dbReference>
<dbReference type="Proteomes" id="UP000182598">
    <property type="component" value="Unassembled WGS sequence"/>
</dbReference>
<feature type="transmembrane region" description="Helical" evidence="8">
    <location>
        <begin position="83"/>
        <end position="100"/>
    </location>
</feature>
<evidence type="ECO:0000256" key="6">
    <source>
        <dbReference type="ARBA" id="ARBA00022989"/>
    </source>
</evidence>
<dbReference type="GO" id="GO:0006508">
    <property type="term" value="P:proteolysis"/>
    <property type="evidence" value="ECO:0007669"/>
    <property type="project" value="UniProtKB-KW"/>
</dbReference>
<feature type="transmembrane region" description="Helical" evidence="8">
    <location>
        <begin position="135"/>
        <end position="156"/>
    </location>
</feature>
<dbReference type="InterPro" id="IPR023826">
    <property type="entry name" value="Rhom-like_SP_proteobac"/>
</dbReference>
<proteinExistence type="inferred from homology"/>
<dbReference type="EMBL" id="CYHB01000004">
    <property type="protein sequence ID" value="CUA86698.1"/>
    <property type="molecule type" value="Genomic_DNA"/>
</dbReference>
<keyword evidence="7 8" id="KW-0472">Membrane</keyword>
<accession>A0A0K6H7I9</accession>
<dbReference type="NCBIfam" id="TIGR03902">
    <property type="entry name" value="rhom_GG_sort"/>
    <property type="match status" value="1"/>
</dbReference>
<dbReference type="AlphaFoldDB" id="A0A0K6H7I9"/>
<keyword evidence="11" id="KW-1185">Reference proteome</keyword>
<comment type="similarity">
    <text evidence="2">Belongs to the peptidase S54 family.</text>
</comment>
<evidence type="ECO:0000259" key="9">
    <source>
        <dbReference type="Pfam" id="PF01694"/>
    </source>
</evidence>
<evidence type="ECO:0000256" key="1">
    <source>
        <dbReference type="ARBA" id="ARBA00004141"/>
    </source>
</evidence>
<keyword evidence="6 8" id="KW-1133">Transmembrane helix</keyword>
<dbReference type="InterPro" id="IPR035952">
    <property type="entry name" value="Rhomboid-like_sf"/>
</dbReference>
<name>A0A0K6H7I9_9GAMM</name>
<evidence type="ECO:0000256" key="4">
    <source>
        <dbReference type="ARBA" id="ARBA00022692"/>
    </source>
</evidence>
<keyword evidence="5" id="KW-0378">Hydrolase</keyword>
<feature type="transmembrane region" description="Helical" evidence="8">
    <location>
        <begin position="7"/>
        <end position="24"/>
    </location>
</feature>
<keyword evidence="4 8" id="KW-0812">Transmembrane</keyword>
<dbReference type="PANTHER" id="PTHR43066">
    <property type="entry name" value="RHOMBOID-RELATED PROTEIN"/>
    <property type="match status" value="1"/>
</dbReference>
<reference evidence="11" key="1">
    <citation type="submission" date="2015-08" db="EMBL/GenBank/DDBJ databases">
        <authorList>
            <person name="Varghese N."/>
        </authorList>
    </citation>
    <scope>NUCLEOTIDE SEQUENCE [LARGE SCALE GENOMIC DNA]</scope>
    <source>
        <strain evidence="11">DSM 27808</strain>
    </source>
</reference>
<protein>
    <submittedName>
        <fullName evidence="10">Rhomboid family GlyGly-CTERM serine protease</fullName>
    </submittedName>
</protein>
<keyword evidence="3 10" id="KW-0645">Protease</keyword>
<evidence type="ECO:0000256" key="8">
    <source>
        <dbReference type="SAM" id="Phobius"/>
    </source>
</evidence>
<comment type="subcellular location">
    <subcellularLocation>
        <location evidence="1">Membrane</location>
        <topology evidence="1">Multi-pass membrane protein</topology>
    </subcellularLocation>
</comment>
<dbReference type="InterPro" id="IPR022764">
    <property type="entry name" value="Peptidase_S54_rhomboid_dom"/>
</dbReference>
<evidence type="ECO:0000313" key="10">
    <source>
        <dbReference type="EMBL" id="CUA86698.1"/>
    </source>
</evidence>
<feature type="transmembrane region" description="Helical" evidence="8">
    <location>
        <begin position="162"/>
        <end position="183"/>
    </location>
</feature>
<evidence type="ECO:0000256" key="5">
    <source>
        <dbReference type="ARBA" id="ARBA00022801"/>
    </source>
</evidence>
<evidence type="ECO:0000256" key="2">
    <source>
        <dbReference type="ARBA" id="ARBA00009045"/>
    </source>
</evidence>